<protein>
    <submittedName>
        <fullName evidence="1">Uncharacterized protein</fullName>
    </submittedName>
</protein>
<accession>A0A1Y8Y4M3</accession>
<proteinExistence type="predicted"/>
<dbReference type="EnsemblPlants" id="LPERR04G10640.1">
    <property type="protein sequence ID" value="LPERR04G10640.1"/>
    <property type="gene ID" value="LPERR04G10640"/>
</dbReference>
<name>A0A1Y8Y4M3_9ORYZ</name>
<sequence>MSALPLF</sequence>
<reference evidence="1 2" key="1">
    <citation type="submission" date="2012-08" db="EMBL/GenBank/DDBJ databases">
        <title>Oryza genome evolution.</title>
        <authorList>
            <person name="Wing R.A."/>
        </authorList>
    </citation>
    <scope>NUCLEOTIDE SEQUENCE</scope>
</reference>
<dbReference type="Gramene" id="LPERR04G10640.1">
    <property type="protein sequence ID" value="LPERR04G10640.1"/>
    <property type="gene ID" value="LPERR04G10640"/>
</dbReference>
<organism evidence="1 2">
    <name type="scientific">Leersia perrieri</name>
    <dbReference type="NCBI Taxonomy" id="77586"/>
    <lineage>
        <taxon>Eukaryota</taxon>
        <taxon>Viridiplantae</taxon>
        <taxon>Streptophyta</taxon>
        <taxon>Embryophyta</taxon>
        <taxon>Tracheophyta</taxon>
        <taxon>Spermatophyta</taxon>
        <taxon>Magnoliopsida</taxon>
        <taxon>Liliopsida</taxon>
        <taxon>Poales</taxon>
        <taxon>Poaceae</taxon>
        <taxon>BOP clade</taxon>
        <taxon>Oryzoideae</taxon>
        <taxon>Oryzeae</taxon>
        <taxon>Oryzinae</taxon>
        <taxon>Leersia</taxon>
    </lineage>
</organism>
<evidence type="ECO:0000313" key="2">
    <source>
        <dbReference type="Proteomes" id="UP000032180"/>
    </source>
</evidence>
<dbReference type="Proteomes" id="UP000032180">
    <property type="component" value="Chromosome 4"/>
</dbReference>
<evidence type="ECO:0000313" key="1">
    <source>
        <dbReference type="EnsemblPlants" id="LPERR04G10640.1"/>
    </source>
</evidence>
<reference evidence="2" key="2">
    <citation type="submission" date="2013-12" db="EMBL/GenBank/DDBJ databases">
        <authorList>
            <person name="Yu Y."/>
            <person name="Lee S."/>
            <person name="de Baynast K."/>
            <person name="Wissotski M."/>
            <person name="Liu L."/>
            <person name="Talag J."/>
            <person name="Goicoechea J."/>
            <person name="Angelova A."/>
            <person name="Jetty R."/>
            <person name="Kudrna D."/>
            <person name="Golser W."/>
            <person name="Rivera L."/>
            <person name="Zhang J."/>
            <person name="Wing R."/>
        </authorList>
    </citation>
    <scope>NUCLEOTIDE SEQUENCE</scope>
</reference>
<reference evidence="1" key="3">
    <citation type="submission" date="2017-06" db="UniProtKB">
        <authorList>
            <consortium name="EnsemblPlants"/>
        </authorList>
    </citation>
    <scope>IDENTIFICATION</scope>
</reference>
<keyword evidence="2" id="KW-1185">Reference proteome</keyword>